<dbReference type="SUPFAM" id="SSF54928">
    <property type="entry name" value="RNA-binding domain, RBD"/>
    <property type="match status" value="1"/>
</dbReference>
<feature type="compositionally biased region" description="Pro residues" evidence="10">
    <location>
        <begin position="1176"/>
        <end position="1185"/>
    </location>
</feature>
<evidence type="ECO:0000256" key="6">
    <source>
        <dbReference type="ARBA" id="ARBA00023054"/>
    </source>
</evidence>
<keyword evidence="5" id="KW-0694">RNA-binding</keyword>
<dbReference type="GO" id="GO:0004842">
    <property type="term" value="F:ubiquitin-protein transferase activity"/>
    <property type="evidence" value="ECO:0007669"/>
    <property type="project" value="InterPro"/>
</dbReference>
<dbReference type="InterPro" id="IPR012677">
    <property type="entry name" value="Nucleotide-bd_a/b_plait_sf"/>
</dbReference>
<dbReference type="CDD" id="cd12438">
    <property type="entry name" value="RRM_CNOT4"/>
    <property type="match status" value="1"/>
</dbReference>
<comment type="subcellular location">
    <subcellularLocation>
        <location evidence="1">Nucleus</location>
    </subcellularLocation>
</comment>
<feature type="coiled-coil region" evidence="9">
    <location>
        <begin position="86"/>
        <end position="113"/>
    </location>
</feature>
<dbReference type="GO" id="GO:0016567">
    <property type="term" value="P:protein ubiquitination"/>
    <property type="evidence" value="ECO:0007669"/>
    <property type="project" value="TreeGrafter"/>
</dbReference>
<accession>A0A4Z1PE07</accession>
<dbReference type="GO" id="GO:0003723">
    <property type="term" value="F:RNA binding"/>
    <property type="evidence" value="ECO:0007669"/>
    <property type="project" value="UniProtKB-KW"/>
</dbReference>
<evidence type="ECO:0000256" key="7">
    <source>
        <dbReference type="ARBA" id="ARBA00023242"/>
    </source>
</evidence>
<dbReference type="InterPro" id="IPR003954">
    <property type="entry name" value="RRM_euk-type"/>
</dbReference>
<feature type="compositionally biased region" description="Basic and acidic residues" evidence="10">
    <location>
        <begin position="831"/>
        <end position="843"/>
    </location>
</feature>
<sequence length="1629" mass="175017">MARIQQDQFIDEDEEEEVCPLCVEEFDLGDKYFRPCPCGYQICQFCYNNIKTTMNGLCPACRRPYDDKPFQFKNVTPEEILQHSQLKAAQQKKKAAAKQKEVQKREADNLSRKHLAGLRVRQKNLVYVTGMKPKIQGDRVAELLRGKEYFGQYGDIIKVVVSKSKDAAYTLNQPVGIYVTFTRKEDAAACIDAINQAAQAGDGKIRAQHGTTKYCSAYLRGDTCNNKSCMFLHEPGEQNESFTRQDLSSMNAAGTQQSIDDQGDMDSLQPQPPPQHTQPVAAAMQPELAPSSPTSSSADGSGLPAAANWANSAARRLSRATTTSNASPVVANSVPAQSSVEGDHADTESSVRSGKDSSSDSTRPRSPHANSRRQPKDVAFQNLIKAAFNSDIHFNFSPNGVSEEDLKTINLFPPLWDPKGGLKRRQMKDRKANELREQQEAAGAALRAPPKLDIEEQPEQHEHTEQQGGAGGSLQLGGEPEERQERNFGLGPHSAIQPPSQTFGLHPGFSNYMLGDDMSTASGSTGRGPTPSQAQQQQLLLQQLEKARVHPQIGGAHGRHNSRFAFTDNGNLKPGTILKQQGAILGQNASAYGAQPSVAGSHVFSSGVQGPPPGLKPTGTPPVSGGGMFGQGYGFTAGYGANATGSQADKQWDLHRGQRVNQDTGKRELMFSSQINYPSVSTQASALGHLSYPYGSQPGASAFQEPSGQQKQKKKGKKHRHANTSSSGGGGLADTVADPSTLQARLHQTGGAGMNGQGLYGGQGQDDLPALGQILDVSRRSTPSVPPGLFPPGTSIPERNEQSEIQKPIQAPPGFEAKLAEPETPGSKATSKVEKSGKGEHVTEPVVPMLSEKAATPAPKRVGKAQETQVVAPKPSVQPASSQQGSIKIAQEPAQPVVPKTVSPLKSVVPTSEKQRPHPGKLKIETASLPERKVESPNVVMSASSAKPDLNTRPSRAGSVTASSINSRPDTPAAATISTGSPMRRTTQPRTLRITDTPRAETPPVLPTPAPTIPLIAAATAGASKQASRRPSITSSMPPGTPTSERVDAFSITSTSVSRASSPPPSVASRQRKETTSKKRRKEKELKDAEISAIITPKDTVEEVAPIQARKTKKNKSKPAGSGPTPAHKTEAPVATAQGKKFEKLAAFVKGASSSQTESVKNPQEPKTPVQGKVKPPSPPTPSLPTTPIKDSPRVRESTPSAKSSPHQLTPAAIMQALESTHQLALTTLSLLKPLSQKSELRKLGIDPFSAQDLQNHIEQLRYELSRADEELLIQGKAVRKDLGNEHPQRISGRTMISPLGVRVTCLTKEEEDKFLDLEAKIWETKGQRRWGGGKPTTAEGSQSVSGLVQRAKPESGEDGTQKFLESGSFEDLPYLPGQNRRAPFNDWKSPAAAFNNSFVPPLAYDSTKITSAPLPTDPPPELAGLMEVQTTSTGSVITRAVPRDGVPWKEQLKVTMPTKDREGNAGQTWREPPMGVAEAVKVAREMGREAPRTMGINMNPSMSASTDAESEIQQLSQPTTTGKIEAKDFFNPQHSMDFNIDIVAAGDIMAGAKINLPGEAGQKMLREWEKEVSAGHQHMRSRMNAVGIDGSGAHKKLVESRRETEVSEKKLNALIKKNRKAVYGGSGY</sequence>
<comment type="caution">
    <text evidence="13">The sequence shown here is derived from an EMBL/GenBank/DDBJ whole genome shotgun (WGS) entry which is preliminary data.</text>
</comment>
<feature type="compositionally biased region" description="Polar residues" evidence="10">
    <location>
        <begin position="1029"/>
        <end position="1044"/>
    </location>
</feature>
<gene>
    <name evidence="13" type="ORF">E6O75_ATG05685</name>
</gene>
<feature type="compositionally biased region" description="Gly residues" evidence="10">
    <location>
        <begin position="750"/>
        <end position="764"/>
    </location>
</feature>
<feature type="compositionally biased region" description="Polar residues" evidence="10">
    <location>
        <begin position="1198"/>
        <end position="1208"/>
    </location>
</feature>
<evidence type="ECO:0000256" key="4">
    <source>
        <dbReference type="ARBA" id="ARBA00022833"/>
    </source>
</evidence>
<evidence type="ECO:0000259" key="11">
    <source>
        <dbReference type="PROSITE" id="PS50089"/>
    </source>
</evidence>
<evidence type="ECO:0000313" key="14">
    <source>
        <dbReference type="Proteomes" id="UP000298493"/>
    </source>
</evidence>
<dbReference type="PANTHER" id="PTHR12603:SF0">
    <property type="entry name" value="CCR4-NOT TRANSCRIPTION COMPLEX SUBUNIT 4"/>
    <property type="match status" value="1"/>
</dbReference>
<feature type="region of interest" description="Disordered" evidence="10">
    <location>
        <begin position="318"/>
        <end position="376"/>
    </location>
</feature>
<feature type="zinc finger region" description="C3H1-type" evidence="8">
    <location>
        <begin position="210"/>
        <end position="236"/>
    </location>
</feature>
<keyword evidence="6 9" id="KW-0175">Coiled coil</keyword>
<feature type="compositionally biased region" description="Polar residues" evidence="10">
    <location>
        <begin position="1152"/>
        <end position="1162"/>
    </location>
</feature>
<dbReference type="GO" id="GO:0005634">
    <property type="term" value="C:nucleus"/>
    <property type="evidence" value="ECO:0007669"/>
    <property type="project" value="UniProtKB-SubCell"/>
</dbReference>
<feature type="domain" description="RING-type" evidence="11">
    <location>
        <begin position="19"/>
        <end position="62"/>
    </location>
</feature>
<dbReference type="InterPro" id="IPR039515">
    <property type="entry name" value="NOT4_mRING-HC-C4C4"/>
</dbReference>
<feature type="domain" description="C3H1-type" evidence="12">
    <location>
        <begin position="210"/>
        <end position="236"/>
    </location>
</feature>
<keyword evidence="14" id="KW-1185">Reference proteome</keyword>
<feature type="compositionally biased region" description="Polar residues" evidence="10">
    <location>
        <begin position="976"/>
        <end position="990"/>
    </location>
</feature>
<dbReference type="PANTHER" id="PTHR12603">
    <property type="entry name" value="CCR4-NOT TRANSCRIPTION COMPLEX RELATED"/>
    <property type="match status" value="1"/>
</dbReference>
<feature type="region of interest" description="Disordered" evidence="10">
    <location>
        <begin position="697"/>
        <end position="736"/>
    </location>
</feature>
<feature type="compositionally biased region" description="Polar residues" evidence="10">
    <location>
        <begin position="952"/>
        <end position="969"/>
    </location>
</feature>
<dbReference type="FunFam" id="3.30.40.10:FF:000006">
    <property type="entry name" value="CCR4-NOT transcription complex subunit 4"/>
    <property type="match status" value="1"/>
</dbReference>
<dbReference type="GO" id="GO:0030014">
    <property type="term" value="C:CCR4-NOT complex"/>
    <property type="evidence" value="ECO:0007669"/>
    <property type="project" value="InterPro"/>
</dbReference>
<dbReference type="SUPFAM" id="SSF57850">
    <property type="entry name" value="RING/U-box"/>
    <property type="match status" value="1"/>
</dbReference>
<feature type="compositionally biased region" description="Basic and acidic residues" evidence="10">
    <location>
        <begin position="429"/>
        <end position="439"/>
    </location>
</feature>
<keyword evidence="2 8" id="KW-0479">Metal-binding</keyword>
<dbReference type="InterPro" id="IPR000571">
    <property type="entry name" value="Znf_CCCH"/>
</dbReference>
<dbReference type="GO" id="GO:0008270">
    <property type="term" value="F:zinc ion binding"/>
    <property type="evidence" value="ECO:0007669"/>
    <property type="project" value="UniProtKB-KW"/>
</dbReference>
<evidence type="ECO:0000256" key="1">
    <source>
        <dbReference type="ARBA" id="ARBA00004123"/>
    </source>
</evidence>
<feature type="compositionally biased region" description="Basic and acidic residues" evidence="10">
    <location>
        <begin position="450"/>
        <end position="465"/>
    </location>
</feature>
<evidence type="ECO:0000256" key="2">
    <source>
        <dbReference type="ARBA" id="ARBA00022723"/>
    </source>
</evidence>
<feature type="compositionally biased region" description="Basic residues" evidence="10">
    <location>
        <begin position="711"/>
        <end position="722"/>
    </location>
</feature>
<feature type="compositionally biased region" description="Basic and acidic residues" evidence="10">
    <location>
        <begin position="341"/>
        <end position="358"/>
    </location>
</feature>
<dbReference type="EMBL" id="SNSC02000010">
    <property type="protein sequence ID" value="TID20920.1"/>
    <property type="molecule type" value="Genomic_DNA"/>
</dbReference>
<keyword evidence="3 8" id="KW-0863">Zinc-finger</keyword>
<organism evidence="13 14">
    <name type="scientific">Venturia nashicola</name>
    <dbReference type="NCBI Taxonomy" id="86259"/>
    <lineage>
        <taxon>Eukaryota</taxon>
        <taxon>Fungi</taxon>
        <taxon>Dikarya</taxon>
        <taxon>Ascomycota</taxon>
        <taxon>Pezizomycotina</taxon>
        <taxon>Dothideomycetes</taxon>
        <taxon>Pleosporomycetidae</taxon>
        <taxon>Venturiales</taxon>
        <taxon>Venturiaceae</taxon>
        <taxon>Venturia</taxon>
    </lineage>
</organism>
<dbReference type="Pfam" id="PF14570">
    <property type="entry name" value="zf-RING_4"/>
    <property type="match status" value="1"/>
</dbReference>
<dbReference type="InterPro" id="IPR001841">
    <property type="entry name" value="Znf_RING"/>
</dbReference>
<feature type="region of interest" description="Disordered" evidence="10">
    <location>
        <begin position="1327"/>
        <end position="1378"/>
    </location>
</feature>
<feature type="region of interest" description="Disordered" evidence="10">
    <location>
        <begin position="779"/>
        <end position="1209"/>
    </location>
</feature>
<dbReference type="PROSITE" id="PS50089">
    <property type="entry name" value="ZF_RING_2"/>
    <property type="match status" value="1"/>
</dbReference>
<feature type="region of interest" description="Disordered" evidence="10">
    <location>
        <begin position="748"/>
        <end position="767"/>
    </location>
</feature>
<feature type="compositionally biased region" description="Basic and acidic residues" evidence="10">
    <location>
        <begin position="1071"/>
        <end position="1090"/>
    </location>
</feature>
<keyword evidence="7" id="KW-0539">Nucleus</keyword>
<dbReference type="SMART" id="SM00361">
    <property type="entry name" value="RRM_1"/>
    <property type="match status" value="1"/>
</dbReference>
<dbReference type="Proteomes" id="UP000298493">
    <property type="component" value="Unassembled WGS sequence"/>
</dbReference>
<dbReference type="STRING" id="86259.A0A4Z1PE07"/>
<dbReference type="InterPro" id="IPR034261">
    <property type="entry name" value="CNOT4_RRM"/>
</dbReference>
<feature type="region of interest" description="Disordered" evidence="10">
    <location>
        <begin position="417"/>
        <end position="534"/>
    </location>
</feature>
<dbReference type="InterPro" id="IPR013083">
    <property type="entry name" value="Znf_RING/FYVE/PHD"/>
</dbReference>
<feature type="compositionally biased region" description="Polar residues" evidence="10">
    <location>
        <begin position="240"/>
        <end position="260"/>
    </location>
</feature>
<evidence type="ECO:0000256" key="8">
    <source>
        <dbReference type="PROSITE-ProRule" id="PRU00723"/>
    </source>
</evidence>
<dbReference type="CDD" id="cd16618">
    <property type="entry name" value="mRING-HC-C4C4_CNOT4"/>
    <property type="match status" value="1"/>
</dbReference>
<proteinExistence type="predicted"/>
<feature type="region of interest" description="Disordered" evidence="10">
    <location>
        <begin position="240"/>
        <end position="304"/>
    </location>
</feature>
<feature type="compositionally biased region" description="Low complexity" evidence="10">
    <location>
        <begin position="289"/>
        <end position="304"/>
    </location>
</feature>
<dbReference type="Gene3D" id="3.30.40.10">
    <property type="entry name" value="Zinc/RING finger domain, C3HC4 (zinc finger)"/>
    <property type="match status" value="1"/>
</dbReference>
<evidence type="ECO:0000259" key="12">
    <source>
        <dbReference type="PROSITE" id="PS50103"/>
    </source>
</evidence>
<evidence type="ECO:0000256" key="10">
    <source>
        <dbReference type="SAM" id="MobiDB-lite"/>
    </source>
</evidence>
<evidence type="ECO:0000256" key="9">
    <source>
        <dbReference type="SAM" id="Coils"/>
    </source>
</evidence>
<dbReference type="InterPro" id="IPR035979">
    <property type="entry name" value="RBD_domain_sf"/>
</dbReference>
<name>A0A4Z1PE07_9PEZI</name>
<dbReference type="Gene3D" id="3.30.70.330">
    <property type="match status" value="1"/>
</dbReference>
<evidence type="ECO:0000256" key="3">
    <source>
        <dbReference type="ARBA" id="ARBA00022771"/>
    </source>
</evidence>
<dbReference type="PROSITE" id="PS50103">
    <property type="entry name" value="ZF_C3H1"/>
    <property type="match status" value="1"/>
</dbReference>
<dbReference type="InterPro" id="IPR039780">
    <property type="entry name" value="Mot2"/>
</dbReference>
<evidence type="ECO:0000256" key="5">
    <source>
        <dbReference type="ARBA" id="ARBA00022884"/>
    </source>
</evidence>
<protein>
    <submittedName>
        <fullName evidence="13">General negative regulator of transcription subunit 4</fullName>
    </submittedName>
</protein>
<evidence type="ECO:0000313" key="13">
    <source>
        <dbReference type="EMBL" id="TID20920.1"/>
    </source>
</evidence>
<reference evidence="13 14" key="1">
    <citation type="submission" date="2019-04" db="EMBL/GenBank/DDBJ databases">
        <title>High contiguity whole genome sequence and gene annotation resource for two Venturia nashicola isolates.</title>
        <authorList>
            <person name="Prokchorchik M."/>
            <person name="Won K."/>
            <person name="Lee Y."/>
            <person name="Choi E.D."/>
            <person name="Segonzac C."/>
            <person name="Sohn K.H."/>
        </authorList>
    </citation>
    <scope>NUCLEOTIDE SEQUENCE [LARGE SCALE GENOMIC DNA]</scope>
    <source>
        <strain evidence="13 14">PRI2</strain>
    </source>
</reference>
<feature type="compositionally biased region" description="Low complexity" evidence="10">
    <location>
        <begin position="1013"/>
        <end position="1026"/>
    </location>
</feature>
<keyword evidence="4 8" id="KW-0862">Zinc</keyword>